<dbReference type="EMBL" id="LN483237">
    <property type="protein sequence ID" value="CDZ97599.1"/>
    <property type="molecule type" value="Genomic_DNA"/>
</dbReference>
<dbReference type="AlphaFoldDB" id="A0A0F7SJQ9"/>
<sequence length="51" mass="5968">MGRCCRNSNRVDWAVGKKCMVTDLDLKQNKLFMRQVGQMPNRLIAYDYVNS</sequence>
<organism evidence="1">
    <name type="scientific">Phaffia rhodozyma</name>
    <name type="common">Yeast</name>
    <name type="synonym">Xanthophyllomyces dendrorhous</name>
    <dbReference type="NCBI Taxonomy" id="264483"/>
    <lineage>
        <taxon>Eukaryota</taxon>
        <taxon>Fungi</taxon>
        <taxon>Dikarya</taxon>
        <taxon>Basidiomycota</taxon>
        <taxon>Agaricomycotina</taxon>
        <taxon>Tremellomycetes</taxon>
        <taxon>Cystofilobasidiales</taxon>
        <taxon>Mrakiaceae</taxon>
        <taxon>Phaffia</taxon>
    </lineage>
</organism>
<proteinExistence type="predicted"/>
<protein>
    <submittedName>
        <fullName evidence="1">Uncharacterized protein</fullName>
    </submittedName>
</protein>
<evidence type="ECO:0000313" key="1">
    <source>
        <dbReference type="EMBL" id="CDZ97599.1"/>
    </source>
</evidence>
<accession>A0A0F7SJQ9</accession>
<name>A0A0F7SJQ9_PHARH</name>
<reference evidence="1" key="1">
    <citation type="submission" date="2014-08" db="EMBL/GenBank/DDBJ databases">
        <authorList>
            <person name="Sharma Rahul"/>
            <person name="Thines Marco"/>
        </authorList>
    </citation>
    <scope>NUCLEOTIDE SEQUENCE</scope>
</reference>